<evidence type="ECO:0000256" key="1">
    <source>
        <dbReference type="SAM" id="MobiDB-lite"/>
    </source>
</evidence>
<dbReference type="EMBL" id="SMKY01000134">
    <property type="protein sequence ID" value="TDD77698.1"/>
    <property type="molecule type" value="Genomic_DNA"/>
</dbReference>
<keyword evidence="4" id="KW-1185">Reference proteome</keyword>
<sequence length="113" mass="11574">MPARHGRVSPQVSAPTAVRAPSCPADPPGTSVLADTSTPLHHPAECSSCAARPTTRSHGAALRSFLAAASNRAPPHRAGTVVAVRDSKDPDGPVLLLTRVALRTAVQSAADTR</sequence>
<proteinExistence type="predicted"/>
<dbReference type="AlphaFoldDB" id="A0A4R5AW75"/>
<comment type="caution">
    <text evidence="3">The sequence shown here is derived from an EMBL/GenBank/DDBJ whole genome shotgun (WGS) entry which is preliminary data.</text>
</comment>
<organism evidence="3 4">
    <name type="scientific">Actinomadura darangshiensis</name>
    <dbReference type="NCBI Taxonomy" id="705336"/>
    <lineage>
        <taxon>Bacteria</taxon>
        <taxon>Bacillati</taxon>
        <taxon>Actinomycetota</taxon>
        <taxon>Actinomycetes</taxon>
        <taxon>Streptosporangiales</taxon>
        <taxon>Thermomonosporaceae</taxon>
        <taxon>Actinomadura</taxon>
    </lineage>
</organism>
<evidence type="ECO:0000313" key="4">
    <source>
        <dbReference type="Proteomes" id="UP000295578"/>
    </source>
</evidence>
<evidence type="ECO:0000313" key="3">
    <source>
        <dbReference type="EMBL" id="TDD77698.1"/>
    </source>
</evidence>
<dbReference type="Proteomes" id="UP000295578">
    <property type="component" value="Unassembled WGS sequence"/>
</dbReference>
<dbReference type="Pfam" id="PF04149">
    <property type="entry name" value="DUF397"/>
    <property type="match status" value="1"/>
</dbReference>
<name>A0A4R5AW75_9ACTN</name>
<dbReference type="InterPro" id="IPR007278">
    <property type="entry name" value="DUF397"/>
</dbReference>
<feature type="region of interest" description="Disordered" evidence="1">
    <location>
        <begin position="1"/>
        <end position="41"/>
    </location>
</feature>
<gene>
    <name evidence="3" type="ORF">E1293_25945</name>
</gene>
<protein>
    <submittedName>
        <fullName evidence="3">DUF397 domain-containing protein</fullName>
    </submittedName>
</protein>
<evidence type="ECO:0000259" key="2">
    <source>
        <dbReference type="Pfam" id="PF04149"/>
    </source>
</evidence>
<reference evidence="3 4" key="1">
    <citation type="submission" date="2019-03" db="EMBL/GenBank/DDBJ databases">
        <title>Draft genome sequences of novel Actinobacteria.</title>
        <authorList>
            <person name="Sahin N."/>
            <person name="Ay H."/>
            <person name="Saygin H."/>
        </authorList>
    </citation>
    <scope>NUCLEOTIDE SEQUENCE [LARGE SCALE GENOMIC DNA]</scope>
    <source>
        <strain evidence="3 4">DSM 45941</strain>
    </source>
</reference>
<accession>A0A4R5AW75</accession>
<feature type="domain" description="DUF397" evidence="2">
    <location>
        <begin position="76"/>
        <end position="104"/>
    </location>
</feature>